<keyword evidence="3" id="KW-1015">Disulfide bond</keyword>
<feature type="signal peptide" evidence="5">
    <location>
        <begin position="1"/>
        <end position="17"/>
    </location>
</feature>
<dbReference type="InterPro" id="IPR013766">
    <property type="entry name" value="Thioredoxin_domain"/>
</dbReference>
<dbReference type="RefSeq" id="WP_254090809.1">
    <property type="nucleotide sequence ID" value="NZ_JAHESC010000018.1"/>
</dbReference>
<comment type="caution">
    <text evidence="7">The sequence shown here is derived from an EMBL/GenBank/DDBJ whole genome shotgun (WGS) entry which is preliminary data.</text>
</comment>
<protein>
    <submittedName>
        <fullName evidence="7">TlpA family protein disulfide reductase</fullName>
    </submittedName>
</protein>
<accession>A0AAP2GJ36</accession>
<dbReference type="GO" id="GO:0017004">
    <property type="term" value="P:cytochrome complex assembly"/>
    <property type="evidence" value="ECO:0007669"/>
    <property type="project" value="UniProtKB-KW"/>
</dbReference>
<comment type="subcellular location">
    <subcellularLocation>
        <location evidence="1">Cell envelope</location>
    </subcellularLocation>
</comment>
<keyword evidence="8" id="KW-1185">Reference proteome</keyword>
<dbReference type="InterPro" id="IPR013740">
    <property type="entry name" value="Redoxin"/>
</dbReference>
<reference evidence="7 8" key="1">
    <citation type="submission" date="2021-05" db="EMBL/GenBank/DDBJ databases">
        <title>A Polyphasic approach of four new species of the genus Ohtaekwangia: Ohtaekwangia histidinii sp. nov., Ohtaekwangia cretensis sp. nov., Ohtaekwangia indiensis sp. nov., Ohtaekwangia reichenbachii sp. nov. from diverse environment.</title>
        <authorList>
            <person name="Octaviana S."/>
        </authorList>
    </citation>
    <scope>NUCLEOTIDE SEQUENCE [LARGE SCALE GENOMIC DNA]</scope>
    <source>
        <strain evidence="7 8">PWU37</strain>
    </source>
</reference>
<evidence type="ECO:0000256" key="1">
    <source>
        <dbReference type="ARBA" id="ARBA00004196"/>
    </source>
</evidence>
<proteinExistence type="predicted"/>
<evidence type="ECO:0000313" key="8">
    <source>
        <dbReference type="Proteomes" id="UP001319180"/>
    </source>
</evidence>
<evidence type="ECO:0000256" key="5">
    <source>
        <dbReference type="SAM" id="SignalP"/>
    </source>
</evidence>
<dbReference type="PANTHER" id="PTHR42852">
    <property type="entry name" value="THIOL:DISULFIDE INTERCHANGE PROTEIN DSBE"/>
    <property type="match status" value="1"/>
</dbReference>
<feature type="chain" id="PRO_5043044223" evidence="5">
    <location>
        <begin position="18"/>
        <end position="350"/>
    </location>
</feature>
<dbReference type="Pfam" id="PF08534">
    <property type="entry name" value="Redoxin"/>
    <property type="match status" value="1"/>
</dbReference>
<dbReference type="AlphaFoldDB" id="A0AAP2GJ36"/>
<dbReference type="CDD" id="cd02966">
    <property type="entry name" value="TlpA_like_family"/>
    <property type="match status" value="1"/>
</dbReference>
<evidence type="ECO:0000256" key="2">
    <source>
        <dbReference type="ARBA" id="ARBA00022748"/>
    </source>
</evidence>
<dbReference type="EMBL" id="JAHESC010000018">
    <property type="protein sequence ID" value="MBT1687578.1"/>
    <property type="molecule type" value="Genomic_DNA"/>
</dbReference>
<dbReference type="InterPro" id="IPR050553">
    <property type="entry name" value="Thioredoxin_ResA/DsbE_sf"/>
</dbReference>
<dbReference type="InterPro" id="IPR025380">
    <property type="entry name" value="DUF4369"/>
</dbReference>
<dbReference type="PANTHER" id="PTHR42852:SF6">
    <property type="entry name" value="THIOL:DISULFIDE INTERCHANGE PROTEIN DSBE"/>
    <property type="match status" value="1"/>
</dbReference>
<keyword evidence="2" id="KW-0201">Cytochrome c-type biogenesis</keyword>
<dbReference type="Proteomes" id="UP001319180">
    <property type="component" value="Unassembled WGS sequence"/>
</dbReference>
<dbReference type="InterPro" id="IPR036249">
    <property type="entry name" value="Thioredoxin-like_sf"/>
</dbReference>
<name>A0AAP2GJ36_9BACT</name>
<evidence type="ECO:0000313" key="7">
    <source>
        <dbReference type="EMBL" id="MBT1687578.1"/>
    </source>
</evidence>
<evidence type="ECO:0000259" key="6">
    <source>
        <dbReference type="PROSITE" id="PS51352"/>
    </source>
</evidence>
<dbReference type="Pfam" id="PF14289">
    <property type="entry name" value="DUF4369"/>
    <property type="match status" value="1"/>
</dbReference>
<organism evidence="7 8">
    <name type="scientific">Dawidia soli</name>
    <dbReference type="NCBI Taxonomy" id="2782352"/>
    <lineage>
        <taxon>Bacteria</taxon>
        <taxon>Pseudomonadati</taxon>
        <taxon>Bacteroidota</taxon>
        <taxon>Cytophagia</taxon>
        <taxon>Cytophagales</taxon>
        <taxon>Chryseotaleaceae</taxon>
        <taxon>Dawidia</taxon>
    </lineage>
</organism>
<dbReference type="PROSITE" id="PS51352">
    <property type="entry name" value="THIOREDOXIN_2"/>
    <property type="match status" value="1"/>
</dbReference>
<dbReference type="GO" id="GO:0030313">
    <property type="term" value="C:cell envelope"/>
    <property type="evidence" value="ECO:0007669"/>
    <property type="project" value="UniProtKB-SubCell"/>
</dbReference>
<evidence type="ECO:0000256" key="3">
    <source>
        <dbReference type="ARBA" id="ARBA00023157"/>
    </source>
</evidence>
<feature type="domain" description="Thioredoxin" evidence="6">
    <location>
        <begin position="211"/>
        <end position="350"/>
    </location>
</feature>
<dbReference type="SUPFAM" id="SSF52833">
    <property type="entry name" value="Thioredoxin-like"/>
    <property type="match status" value="1"/>
</dbReference>
<evidence type="ECO:0000256" key="4">
    <source>
        <dbReference type="ARBA" id="ARBA00023284"/>
    </source>
</evidence>
<dbReference type="Gene3D" id="3.40.30.10">
    <property type="entry name" value="Glutaredoxin"/>
    <property type="match status" value="1"/>
</dbReference>
<dbReference type="PROSITE" id="PS00194">
    <property type="entry name" value="THIOREDOXIN_1"/>
    <property type="match status" value="1"/>
</dbReference>
<keyword evidence="4" id="KW-0676">Redox-active center</keyword>
<gene>
    <name evidence="7" type="ORF">KK078_13485</name>
</gene>
<dbReference type="InterPro" id="IPR017937">
    <property type="entry name" value="Thioredoxin_CS"/>
</dbReference>
<keyword evidence="5" id="KW-0732">Signal</keyword>
<sequence length="350" mass="38963">MHRYLMFAILLPVSLAAAPRPFTISGELQGRYSGTITLRYTLNTQESMALTASVENKTFHFTGQVPHPVQAVLELEGLSTAVWLYLDSGNIHVKARTHTFVDGDGRLVNNLQAISITGSYSEKLQDDFFTFWRGVLETDQTDSAKAETLYRHMLALVDAQPDSNVGSELLRDADLLTYAQADTIFHHLSAGQRALAGSNGVAKLLQRLAHTERGSLFKFFMLADKDGKPMSGEELPHTYMLVDFWASWCGPCRREHPNLVALYDKYHPAGFEIVSISLDEERPKWLSAIANDGLTWPQLSDLKGMTGPVAQYYALSFIPFNVLLDARGRIIAKDVKGEKLQELLASLLSE</sequence>